<dbReference type="InterPro" id="IPR050872">
    <property type="entry name" value="PPR_P_subfamily"/>
</dbReference>
<evidence type="ECO:0000313" key="5">
    <source>
        <dbReference type="EMBL" id="CAJ1961801.1"/>
    </source>
</evidence>
<evidence type="ECO:0000256" key="1">
    <source>
        <dbReference type="ARBA" id="ARBA00007626"/>
    </source>
</evidence>
<comment type="similarity">
    <text evidence="1">Belongs to the PPR family. P subfamily.</text>
</comment>
<organism evidence="5 6">
    <name type="scientific">Cylindrotheca closterium</name>
    <dbReference type="NCBI Taxonomy" id="2856"/>
    <lineage>
        <taxon>Eukaryota</taxon>
        <taxon>Sar</taxon>
        <taxon>Stramenopiles</taxon>
        <taxon>Ochrophyta</taxon>
        <taxon>Bacillariophyta</taxon>
        <taxon>Bacillariophyceae</taxon>
        <taxon>Bacillariophycidae</taxon>
        <taxon>Bacillariales</taxon>
        <taxon>Bacillariaceae</taxon>
        <taxon>Cylindrotheca</taxon>
    </lineage>
</organism>
<keyword evidence="6" id="KW-1185">Reference proteome</keyword>
<dbReference type="AlphaFoldDB" id="A0AAD2G6W0"/>
<dbReference type="EMBL" id="CAKOGP040002091">
    <property type="protein sequence ID" value="CAJ1961801.1"/>
    <property type="molecule type" value="Genomic_DNA"/>
</dbReference>
<dbReference type="PANTHER" id="PTHR46128">
    <property type="entry name" value="MITOCHONDRIAL GROUP I INTRON SPLICING FACTOR CCM1"/>
    <property type="match status" value="1"/>
</dbReference>
<dbReference type="PANTHER" id="PTHR46128:SF329">
    <property type="entry name" value="MITOCHONDRIAL GROUP I INTRON SPLICING FACTOR DMR1"/>
    <property type="match status" value="1"/>
</dbReference>
<sequence>MLQTRIASRGNVLRDLGILLCFLVISEIRIGSCNAFQNYAWSPNRKPSIRQDTSRNVLAEPPKGVGSTEWRERPRKKRIIRTKRKNQQERKEEVFSSGRWDKAVLVESNIRDALDALQESLKLNAKAGTVLDRYPLQFPGIRDCNAALASFGDADDLLRALRLYFKMRKVAGITESNPPKKMQAVPAPTLVTFSTLMSRAMYAGKPMVAIRLWNMMKQEPNFFTSKSSASSSSRIIPDVKSANILMNAYAKLGEIHLAQDLLQQMIEGGGKDVPKTEPNIVTYNTLLDACHNAGELDIALRVKDQLDNANLRPDARTFTTLIATVARKAQAASGAKDPTLAFSLLKEMKSRRIRPNGMTYSALIDACGRCERSDLALKGLRLLLDQKSREQARQPAQIRDDYKLPAEVGAWTAAIHACGKSGSIDTAVKLFYSMPKYGVYPNTITCGSLVDCLLRNGRTSDSLNVLRYMKKNRIAPSEVMYTSLMTSASKLAEYENQILGGDEVDQDATTAVEVYAELMASVAQAPKAKFDQQNNSHKKADPNDLFRVSLIFQEMKSAGVEPDLACYNAILKACAKGGDVDKAVDVLDQINSSDELEPNEQTWNSVIRAAGKAGRSDVALWAWKNAVEDVLDDDGEPRNSRKRHLSDRSLGALVSALVQNAEDVDIDRNTEVRLYQLVVKIWESILSQSEFLGMHLVQRNRIYENKQIMGTFLHSVVSLESFVAAENANAKIDRAKLRKSAISMSQFNCFEGGLSKLRGNVPVATAFQAAQRWAKEGQS</sequence>
<evidence type="ECO:0000313" key="6">
    <source>
        <dbReference type="Proteomes" id="UP001295423"/>
    </source>
</evidence>
<comment type="caution">
    <text evidence="5">The sequence shown here is derived from an EMBL/GenBank/DDBJ whole genome shotgun (WGS) entry which is preliminary data.</text>
</comment>
<dbReference type="Gene3D" id="1.25.40.10">
    <property type="entry name" value="Tetratricopeptide repeat domain"/>
    <property type="match status" value="4"/>
</dbReference>
<dbReference type="Pfam" id="PF13812">
    <property type="entry name" value="PPR_3"/>
    <property type="match status" value="1"/>
</dbReference>
<feature type="signal peptide" evidence="4">
    <location>
        <begin position="1"/>
        <end position="35"/>
    </location>
</feature>
<keyword evidence="4" id="KW-0732">Signal</keyword>
<name>A0AAD2G6W0_9STRA</name>
<gene>
    <name evidence="5" type="ORF">CYCCA115_LOCUS19378</name>
</gene>
<dbReference type="Pfam" id="PF13041">
    <property type="entry name" value="PPR_2"/>
    <property type="match status" value="2"/>
</dbReference>
<dbReference type="InterPro" id="IPR002885">
    <property type="entry name" value="PPR_rpt"/>
</dbReference>
<feature type="repeat" description="PPR" evidence="2">
    <location>
        <begin position="238"/>
        <end position="272"/>
    </location>
</feature>
<accession>A0AAD2G6W0</accession>
<proteinExistence type="inferred from homology"/>
<feature type="repeat" description="PPR" evidence="2">
    <location>
        <begin position="407"/>
        <end position="441"/>
    </location>
</feature>
<feature type="region of interest" description="Disordered" evidence="3">
    <location>
        <begin position="44"/>
        <end position="73"/>
    </location>
</feature>
<feature type="chain" id="PRO_5042257157" description="Pentacotripeptide-repeat region of PRORP domain-containing protein" evidence="4">
    <location>
        <begin position="36"/>
        <end position="779"/>
    </location>
</feature>
<feature type="repeat" description="PPR" evidence="2">
    <location>
        <begin position="563"/>
        <end position="593"/>
    </location>
</feature>
<evidence type="ECO:0008006" key="7">
    <source>
        <dbReference type="Google" id="ProtNLM"/>
    </source>
</evidence>
<evidence type="ECO:0000256" key="2">
    <source>
        <dbReference type="PROSITE-ProRule" id="PRU00708"/>
    </source>
</evidence>
<dbReference type="Pfam" id="PF01535">
    <property type="entry name" value="PPR"/>
    <property type="match status" value="2"/>
</dbReference>
<dbReference type="InterPro" id="IPR011990">
    <property type="entry name" value="TPR-like_helical_dom_sf"/>
</dbReference>
<evidence type="ECO:0000256" key="4">
    <source>
        <dbReference type="SAM" id="SignalP"/>
    </source>
</evidence>
<evidence type="ECO:0000256" key="3">
    <source>
        <dbReference type="SAM" id="MobiDB-lite"/>
    </source>
</evidence>
<dbReference type="Proteomes" id="UP001295423">
    <property type="component" value="Unassembled WGS sequence"/>
</dbReference>
<dbReference type="NCBIfam" id="TIGR00756">
    <property type="entry name" value="PPR"/>
    <property type="match status" value="3"/>
</dbReference>
<feature type="repeat" description="PPR" evidence="2">
    <location>
        <begin position="279"/>
        <end position="313"/>
    </location>
</feature>
<feature type="repeat" description="PPR" evidence="2">
    <location>
        <begin position="442"/>
        <end position="476"/>
    </location>
</feature>
<reference evidence="5" key="1">
    <citation type="submission" date="2023-08" db="EMBL/GenBank/DDBJ databases">
        <authorList>
            <person name="Audoor S."/>
            <person name="Bilcke G."/>
        </authorList>
    </citation>
    <scope>NUCLEOTIDE SEQUENCE</scope>
</reference>
<protein>
    <recommendedName>
        <fullName evidence="7">Pentacotripeptide-repeat region of PRORP domain-containing protein</fullName>
    </recommendedName>
</protein>
<dbReference type="PROSITE" id="PS51375">
    <property type="entry name" value="PPR"/>
    <property type="match status" value="5"/>
</dbReference>